<feature type="compositionally biased region" description="Low complexity" evidence="35">
    <location>
        <begin position="450"/>
        <end position="471"/>
    </location>
</feature>
<dbReference type="GO" id="GO:0030425">
    <property type="term" value="C:dendrite"/>
    <property type="evidence" value="ECO:0007669"/>
    <property type="project" value="TreeGrafter"/>
</dbReference>
<dbReference type="PROSITE" id="PS50011">
    <property type="entry name" value="PROTEIN_KINASE_DOM"/>
    <property type="match status" value="1"/>
</dbReference>
<dbReference type="PROSITE" id="PS50105">
    <property type="entry name" value="SAM_DOMAIN"/>
    <property type="match status" value="1"/>
</dbReference>
<dbReference type="Pfam" id="PF00041">
    <property type="entry name" value="fn3"/>
    <property type="match status" value="1"/>
</dbReference>
<feature type="disulfide bond" evidence="33">
    <location>
        <begin position="75"/>
        <end position="193"/>
    </location>
</feature>
<dbReference type="FunFam" id="1.10.510.10:FF:000130">
    <property type="entry name" value="Ephrin type-A receptor 7"/>
    <property type="match status" value="1"/>
</dbReference>
<dbReference type="FunFam" id="2.60.120.260:FF:000001">
    <property type="entry name" value="Ephrin type-A receptor 7"/>
    <property type="match status" value="1"/>
</dbReference>
<dbReference type="Proteomes" id="UP000248482">
    <property type="component" value="Unplaced"/>
</dbReference>
<feature type="signal peptide" evidence="36">
    <location>
        <begin position="1"/>
        <end position="29"/>
    </location>
</feature>
<feature type="domain" description="SAM" evidence="38">
    <location>
        <begin position="870"/>
        <end position="930"/>
    </location>
</feature>
<dbReference type="Gene3D" id="2.60.40.1770">
    <property type="entry name" value="ephrin a2 ectodomain"/>
    <property type="match status" value="1"/>
</dbReference>
<dbReference type="Pfam" id="PF25599">
    <property type="entry name" value="Ephrin_CRD"/>
    <property type="match status" value="1"/>
</dbReference>
<dbReference type="GO" id="GO:0007155">
    <property type="term" value="P:cell adhesion"/>
    <property type="evidence" value="ECO:0007669"/>
    <property type="project" value="UniProtKB-KW"/>
</dbReference>
<dbReference type="SUPFAM" id="SSF56112">
    <property type="entry name" value="Protein kinase-like (PK-like)"/>
    <property type="match status" value="1"/>
</dbReference>
<dbReference type="Gene3D" id="1.10.150.50">
    <property type="entry name" value="Transcription Factor, Ets-1"/>
    <property type="match status" value="1"/>
</dbReference>
<dbReference type="InterPro" id="IPR003961">
    <property type="entry name" value="FN3_dom"/>
</dbReference>
<feature type="domain" description="Fibronectin type-III" evidence="39">
    <location>
        <begin position="330"/>
        <end position="440"/>
    </location>
</feature>
<evidence type="ECO:0000256" key="20">
    <source>
        <dbReference type="ARBA" id="ARBA00023136"/>
    </source>
</evidence>
<evidence type="ECO:0000259" key="40">
    <source>
        <dbReference type="PROSITE" id="PS51550"/>
    </source>
</evidence>
<comment type="function">
    <text evidence="26">Receptor tyrosine kinase which binds promiscuously GPI-anchored ephrin-A family ligands residing on adjacent cells, leading to contact-dependent bidirectional signaling into neighboring cells. The signaling pathway downstream of the receptor is referred to as forward signaling while the signaling pathway downstream of the ephrin ligand is referred to as reverse signaling. The GPI-anchored ephrin-A EFNA2, EFNA3, and EFNA5 are able to activate EPHA8 through phosphorylation. With EFNA5 may regulate integrin-mediated cell adhesion and migration on fibronectin substrate but also neurite outgrowth. During development of the nervous system also plays a role in axon guidance. Downstream effectors of the EPHA8 signaling pathway include FYN which promotes cell adhesion upon activation by EPHA8 and the MAP kinases in the stimulation of neurite outgrowth.</text>
</comment>
<name>A0A2Y9KBF5_ENHLU</name>
<gene>
    <name evidence="42" type="primary">LOC111154822</name>
</gene>
<dbReference type="FunFam" id="2.10.50.10:FF:000001">
    <property type="entry name" value="Ephrin type-A receptor 5"/>
    <property type="match status" value="1"/>
</dbReference>
<evidence type="ECO:0000256" key="15">
    <source>
        <dbReference type="ARBA" id="ARBA00022840"/>
    </source>
</evidence>
<evidence type="ECO:0000256" key="13">
    <source>
        <dbReference type="ARBA" id="ARBA00022753"/>
    </source>
</evidence>
<dbReference type="Gene3D" id="3.30.200.20">
    <property type="entry name" value="Phosphorylase Kinase, domain 1"/>
    <property type="match status" value="1"/>
</dbReference>
<sequence length="941" mass="102920">MAPARGRLPPALWVVTAAAAAAAATCVSAARGEVNLLDTSTIHGDWGWLTYPAHGWDSINEVDESFQPIHTYQVCNVMSPNQNNWLRTSWVPRDGARRVYAEIKFTLRDCNSMPGVLGTCKETFNLYYLESDRDLGASTQESQFLKIDTIAADESFTGADLGVRRLKLNTEVRGVGPLSKRGFYLAFQDIGACLAILSLRIYYKKCPTMVRNLAAFSEAVTGADSSSLVEVRGQCVRHSEERDTPKMYCSAEGEWLVPIGKCVCSAGYEERRDACVACELGFYKSAPGDQLCARCPLHSHSAAPAAQACRCDLSYYRASLDPPSAACTRPPSAPVNLISSVNGTSVTLEWAPPLDLGGRNDITYNAVCRRCPWALGHCETCGSGPRFVPQQTSLVRASLMVANLLAHMNYSFWIEAVNGVSDLSPEPRRAAVVNITTNQAGRRSGSGWQLPRPLALPSSPGLGAPGSPGRAGADRKGKELEGRSSALSPTRVRTEARAVLPRHCGYSKAFQDSDEEKMQYQNGQAPPPVFLPLHHPPGKIPEPQFYAEPHNYEEPGRAGRSFTREIEASRIHIEKIIGSGESGEVCYGRLRVPGQRDVPVAIKALKAGYTERQRQDFLSEASIMGQFDHPNIIRLEGVVTRGRLAMIVTEYMENGSLDAFLRTHDGQFTITQLVGMLRGVGAGMCYLSDLGYVHRDLAARNVLVDSNLVCKVSDFGLSRVLEDDPGAAYTTTGGKIPIRWTAPEAIAFRTFSSASDVWSFGVVMWEVLAYGERPYWNMTNRDVISSVEEGYRLPAPMGCPRALHQLMLDCWHKDRAQRPRFSQIVSVLDALIRSPESLRATTTVNRCPPPAFAQSCFDLRGGGGGGGGLTVGDWLDSIRMGRYRDHFAAGGYSSLGMVLRMDAQDVRALGITLMGHQKKILGSIQTMRAQLTSTQGPRRHL</sequence>
<evidence type="ECO:0000256" key="36">
    <source>
        <dbReference type="SAM" id="SignalP"/>
    </source>
</evidence>
<keyword evidence="12 32" id="KW-0547">Nucleotide-binding</keyword>
<evidence type="ECO:0000256" key="1">
    <source>
        <dbReference type="ARBA" id="ARBA00004146"/>
    </source>
</evidence>
<dbReference type="PANTHER" id="PTHR46877">
    <property type="entry name" value="EPH RECEPTOR A5"/>
    <property type="match status" value="1"/>
</dbReference>
<evidence type="ECO:0000256" key="25">
    <source>
        <dbReference type="ARBA" id="ARBA00051243"/>
    </source>
</evidence>
<dbReference type="Gene3D" id="2.60.120.260">
    <property type="entry name" value="Galactose-binding domain-like"/>
    <property type="match status" value="1"/>
</dbReference>
<dbReference type="FunFam" id="2.60.40.10:FF:000190">
    <property type="entry name" value="Ephrin type-A receptor 7"/>
    <property type="match status" value="1"/>
</dbReference>
<keyword evidence="18" id="KW-0524">Neurogenesis</keyword>
<dbReference type="InterPro" id="IPR008979">
    <property type="entry name" value="Galactose-bd-like_sf"/>
</dbReference>
<evidence type="ECO:0000259" key="38">
    <source>
        <dbReference type="PROSITE" id="PS50105"/>
    </source>
</evidence>
<keyword evidence="9" id="KW-0812">Transmembrane</keyword>
<dbReference type="PROSITE" id="PS00790">
    <property type="entry name" value="RECEPTOR_TYR_KIN_V_1"/>
    <property type="match status" value="1"/>
</dbReference>
<evidence type="ECO:0000256" key="21">
    <source>
        <dbReference type="ARBA" id="ARBA00023137"/>
    </source>
</evidence>
<feature type="domain" description="Eph LBD" evidence="40">
    <location>
        <begin position="33"/>
        <end position="211"/>
    </location>
</feature>
<dbReference type="InterPro" id="IPR013783">
    <property type="entry name" value="Ig-like_fold"/>
</dbReference>
<feature type="domain" description="Protein kinase" evidence="37">
    <location>
        <begin position="571"/>
        <end position="832"/>
    </location>
</feature>
<evidence type="ECO:0000256" key="9">
    <source>
        <dbReference type="ARBA" id="ARBA00022692"/>
    </source>
</evidence>
<dbReference type="InterPro" id="IPR027936">
    <property type="entry name" value="Eph_TM"/>
</dbReference>
<dbReference type="FunFam" id="3.30.200.20:FF:000143">
    <property type="entry name" value="Ephrin type-B receptor 6"/>
    <property type="match status" value="1"/>
</dbReference>
<comment type="catalytic activity">
    <reaction evidence="25">
        <text>L-tyrosyl-[protein] + ATP = O-phospho-L-tyrosyl-[protein] + ADP + H(+)</text>
        <dbReference type="Rhea" id="RHEA:10596"/>
        <dbReference type="Rhea" id="RHEA-COMP:10136"/>
        <dbReference type="Rhea" id="RHEA-COMP:20101"/>
        <dbReference type="ChEBI" id="CHEBI:15378"/>
        <dbReference type="ChEBI" id="CHEBI:30616"/>
        <dbReference type="ChEBI" id="CHEBI:46858"/>
        <dbReference type="ChEBI" id="CHEBI:61978"/>
        <dbReference type="ChEBI" id="CHEBI:456216"/>
        <dbReference type="EC" id="2.7.10.1"/>
    </reaction>
</comment>
<keyword evidence="24" id="KW-0966">Cell projection</keyword>
<dbReference type="InterPro" id="IPR001245">
    <property type="entry name" value="Ser-Thr/Tyr_kinase_cat_dom"/>
</dbReference>
<keyword evidence="41" id="KW-1185">Reference proteome</keyword>
<dbReference type="Pfam" id="PF01404">
    <property type="entry name" value="Ephrin_lbd"/>
    <property type="match status" value="1"/>
</dbReference>
<evidence type="ECO:0000256" key="3">
    <source>
        <dbReference type="ARBA" id="ARBA00004316"/>
    </source>
</evidence>
<feature type="active site" description="Proton acceptor" evidence="31">
    <location>
        <position position="696"/>
    </location>
</feature>
<feature type="region of interest" description="Disordered" evidence="35">
    <location>
        <begin position="440"/>
        <end position="491"/>
    </location>
</feature>
<evidence type="ECO:0000256" key="4">
    <source>
        <dbReference type="ARBA" id="ARBA00011902"/>
    </source>
</evidence>
<dbReference type="InterPro" id="IPR017441">
    <property type="entry name" value="Protein_kinase_ATP_BS"/>
</dbReference>
<evidence type="ECO:0000256" key="33">
    <source>
        <dbReference type="PIRSR" id="PIRSR000666-3"/>
    </source>
</evidence>
<dbReference type="Pfam" id="PF00536">
    <property type="entry name" value="SAM_1"/>
    <property type="match status" value="1"/>
</dbReference>
<dbReference type="GO" id="GO:0005524">
    <property type="term" value="F:ATP binding"/>
    <property type="evidence" value="ECO:0007669"/>
    <property type="project" value="UniProtKB-UniRule"/>
</dbReference>
<accession>A0A2Y9KBF5</accession>
<keyword evidence="33" id="KW-1015">Disulfide bond</keyword>
<dbReference type="InterPro" id="IPR020635">
    <property type="entry name" value="Tyr_kinase_cat_dom"/>
</dbReference>
<keyword evidence="10 36" id="KW-0732">Signal</keyword>
<dbReference type="Gene3D" id="2.10.50.10">
    <property type="entry name" value="Tumor Necrosis Factor Receptor, subunit A, domain 2"/>
    <property type="match status" value="1"/>
</dbReference>
<dbReference type="SMART" id="SM00060">
    <property type="entry name" value="FN3"/>
    <property type="match status" value="1"/>
</dbReference>
<keyword evidence="19" id="KW-1133">Transmembrane helix</keyword>
<evidence type="ECO:0000256" key="14">
    <source>
        <dbReference type="ARBA" id="ARBA00022777"/>
    </source>
</evidence>
<dbReference type="PROSITE" id="PS51550">
    <property type="entry name" value="EPH_LBD"/>
    <property type="match status" value="1"/>
</dbReference>
<reference evidence="42" key="1">
    <citation type="submission" date="2025-08" db="UniProtKB">
        <authorList>
            <consortium name="RefSeq"/>
        </authorList>
    </citation>
    <scope>IDENTIFICATION</scope>
    <source>
        <tissue evidence="42">Blood</tissue>
    </source>
</reference>
<evidence type="ECO:0000256" key="8">
    <source>
        <dbReference type="ARBA" id="ARBA00022679"/>
    </source>
</evidence>
<dbReference type="STRING" id="391180.A0A2Y9KBF5"/>
<keyword evidence="22 42" id="KW-0675">Receptor</keyword>
<dbReference type="CDD" id="cd00063">
    <property type="entry name" value="FN3"/>
    <property type="match status" value="1"/>
</dbReference>
<evidence type="ECO:0000313" key="41">
    <source>
        <dbReference type="Proteomes" id="UP000248482"/>
    </source>
</evidence>
<dbReference type="SUPFAM" id="SSF49265">
    <property type="entry name" value="Fibronectin type III"/>
    <property type="match status" value="1"/>
</dbReference>
<evidence type="ECO:0000256" key="28">
    <source>
        <dbReference type="ARBA" id="ARBA00072206"/>
    </source>
</evidence>
<dbReference type="AlphaFoldDB" id="A0A2Y9KBF5"/>
<evidence type="ECO:0000256" key="34">
    <source>
        <dbReference type="PROSITE-ProRule" id="PRU10141"/>
    </source>
</evidence>
<dbReference type="PROSITE" id="PS00107">
    <property type="entry name" value="PROTEIN_KINASE_ATP"/>
    <property type="match status" value="1"/>
</dbReference>
<dbReference type="InterPro" id="IPR001660">
    <property type="entry name" value="SAM"/>
</dbReference>
<dbReference type="Gene3D" id="2.60.40.10">
    <property type="entry name" value="Immunoglobulins"/>
    <property type="match status" value="1"/>
</dbReference>
<evidence type="ECO:0000256" key="27">
    <source>
        <dbReference type="ARBA" id="ARBA00064816"/>
    </source>
</evidence>
<dbReference type="Pfam" id="PF07714">
    <property type="entry name" value="PK_Tyr_Ser-Thr"/>
    <property type="match status" value="1"/>
</dbReference>
<dbReference type="SMART" id="SM00219">
    <property type="entry name" value="TyrKc"/>
    <property type="match status" value="1"/>
</dbReference>
<dbReference type="KEGG" id="elk:111154822"/>
<evidence type="ECO:0000256" key="30">
    <source>
        <dbReference type="ARBA" id="ARBA00081907"/>
    </source>
</evidence>
<protein>
    <recommendedName>
        <fullName evidence="28">Ephrin type-A receptor 8</fullName>
        <ecNumber evidence="4">2.7.10.1</ecNumber>
    </recommendedName>
    <alternativeName>
        <fullName evidence="29">EPH- and ELK-related kinase</fullName>
    </alternativeName>
    <alternativeName>
        <fullName evidence="30">Tyrosine-protein kinase receptor EEK</fullName>
    </alternativeName>
</protein>
<evidence type="ECO:0000256" key="17">
    <source>
        <dbReference type="ARBA" id="ARBA00022889"/>
    </source>
</evidence>
<feature type="compositionally biased region" description="Basic and acidic residues" evidence="35">
    <location>
        <begin position="472"/>
        <end position="482"/>
    </location>
</feature>
<evidence type="ECO:0000256" key="7">
    <source>
        <dbReference type="ARBA" id="ARBA00022553"/>
    </source>
</evidence>
<evidence type="ECO:0000256" key="35">
    <source>
        <dbReference type="SAM" id="MobiDB-lite"/>
    </source>
</evidence>
<dbReference type="GeneID" id="111154822"/>
<evidence type="ECO:0000256" key="12">
    <source>
        <dbReference type="ARBA" id="ARBA00022741"/>
    </source>
</evidence>
<dbReference type="InterPro" id="IPR000719">
    <property type="entry name" value="Prot_kinase_dom"/>
</dbReference>
<feature type="disulfide bond" evidence="33">
    <location>
        <begin position="110"/>
        <end position="120"/>
    </location>
</feature>
<keyword evidence="23" id="KW-0325">Glycoprotein</keyword>
<evidence type="ECO:0000256" key="16">
    <source>
        <dbReference type="ARBA" id="ARBA00022843"/>
    </source>
</evidence>
<dbReference type="FunFam" id="2.60.40.1770:FF:000001">
    <property type="entry name" value="Ephrin type-A receptor 5"/>
    <property type="match status" value="1"/>
</dbReference>
<keyword evidence="21" id="KW-0829">Tyrosine-protein kinase</keyword>
<feature type="binding site" evidence="32 34">
    <location>
        <position position="603"/>
    </location>
    <ligand>
        <name>ATP</name>
        <dbReference type="ChEBI" id="CHEBI:30616"/>
    </ligand>
</feature>
<dbReference type="EC" id="2.7.10.1" evidence="4"/>
<dbReference type="PRINTS" id="PR00109">
    <property type="entry name" value="TYRKINASE"/>
</dbReference>
<dbReference type="InterPro" id="IPR050449">
    <property type="entry name" value="Ephrin_rcpt_TKs"/>
</dbReference>
<keyword evidence="16" id="KW-0832">Ubl conjugation</keyword>
<dbReference type="GO" id="GO:0007411">
    <property type="term" value="P:axon guidance"/>
    <property type="evidence" value="ECO:0007669"/>
    <property type="project" value="TreeGrafter"/>
</dbReference>
<dbReference type="SMART" id="SM00454">
    <property type="entry name" value="SAM"/>
    <property type="match status" value="1"/>
</dbReference>
<dbReference type="InterPro" id="IPR011009">
    <property type="entry name" value="Kinase-like_dom_sf"/>
</dbReference>
<dbReference type="PANTHER" id="PTHR46877:SF7">
    <property type="entry name" value="EPHRIN TYPE-A RECEPTOR 8"/>
    <property type="match status" value="1"/>
</dbReference>
<evidence type="ECO:0000259" key="39">
    <source>
        <dbReference type="PROSITE" id="PS50853"/>
    </source>
</evidence>
<evidence type="ECO:0000256" key="29">
    <source>
        <dbReference type="ARBA" id="ARBA00079525"/>
    </source>
</evidence>
<evidence type="ECO:0000256" key="6">
    <source>
        <dbReference type="ARBA" id="ARBA00022475"/>
    </source>
</evidence>
<dbReference type="InterPro" id="IPR001426">
    <property type="entry name" value="Tyr_kinase_rcpt_V_CS"/>
</dbReference>
<evidence type="ECO:0000256" key="31">
    <source>
        <dbReference type="PIRSR" id="PIRSR000666-1"/>
    </source>
</evidence>
<evidence type="ECO:0000256" key="22">
    <source>
        <dbReference type="ARBA" id="ARBA00023170"/>
    </source>
</evidence>
<evidence type="ECO:0000256" key="23">
    <source>
        <dbReference type="ARBA" id="ARBA00023180"/>
    </source>
</evidence>
<proteinExistence type="predicted"/>
<dbReference type="SMART" id="SM00615">
    <property type="entry name" value="EPH_lbd"/>
    <property type="match status" value="1"/>
</dbReference>
<keyword evidence="13" id="KW-0967">Endosome</keyword>
<dbReference type="Gene3D" id="1.10.510.10">
    <property type="entry name" value="Transferase(Phosphotransferase) domain 1"/>
    <property type="match status" value="1"/>
</dbReference>
<evidence type="ECO:0000256" key="5">
    <source>
        <dbReference type="ARBA" id="ARBA00022473"/>
    </source>
</evidence>
<keyword evidence="7" id="KW-0597">Phosphoprotein</keyword>
<evidence type="ECO:0000256" key="24">
    <source>
        <dbReference type="ARBA" id="ARBA00023273"/>
    </source>
</evidence>
<evidence type="ECO:0000313" key="42">
    <source>
        <dbReference type="RefSeq" id="XP_022370453.1"/>
    </source>
</evidence>
<comment type="subcellular location">
    <subcellularLocation>
        <location evidence="2">Cell membrane</location>
        <topology evidence="2">Single-pass type I membrane protein</topology>
    </subcellularLocation>
    <subcellularLocation>
        <location evidence="3">Cell projection</location>
    </subcellularLocation>
    <subcellularLocation>
        <location evidence="1">Early endosome membrane</location>
    </subcellularLocation>
</comment>
<evidence type="ECO:0000256" key="32">
    <source>
        <dbReference type="PIRSR" id="PIRSR000666-2"/>
    </source>
</evidence>
<dbReference type="PROSITE" id="PS00109">
    <property type="entry name" value="PROTEIN_KINASE_TYR"/>
    <property type="match status" value="1"/>
</dbReference>
<dbReference type="SMART" id="SM01411">
    <property type="entry name" value="Ephrin_rec_like"/>
    <property type="match status" value="1"/>
</dbReference>
<dbReference type="GO" id="GO:0005886">
    <property type="term" value="C:plasma membrane"/>
    <property type="evidence" value="ECO:0007669"/>
    <property type="project" value="UniProtKB-SubCell"/>
</dbReference>
<keyword evidence="14" id="KW-0418">Kinase</keyword>
<dbReference type="SUPFAM" id="SSF49785">
    <property type="entry name" value="Galactose-binding domain-like"/>
    <property type="match status" value="1"/>
</dbReference>
<evidence type="ECO:0000256" key="2">
    <source>
        <dbReference type="ARBA" id="ARBA00004251"/>
    </source>
</evidence>
<comment type="subunit">
    <text evidence="27">Heterotetramer upon binding of the ligand. The heterotetramer is composed of an ephrin dimer and a receptor dimer. Oligomerization is probably required to induce biological responses. May also form heterodimers with other ephrin receptors. Interacts with FYN; possible downstream effector of EPHA8 in regulation of cell adhesion. Interacts with PIK3CG; regulates integrin-mediated cell adhesion to substrate. Interacts with TIAM1; regulates clathrin-mediated endocytosis of EPHA8. Interacts with ANKS1A and ANKS1B; EPHA8 kinase activity-independent but stimulated by EPHA8 ubiquitination.</text>
</comment>
<keyword evidence="5" id="KW-0217">Developmental protein</keyword>
<dbReference type="InterPro" id="IPR008266">
    <property type="entry name" value="Tyr_kinase_AS"/>
</dbReference>
<dbReference type="InterPro" id="IPR016257">
    <property type="entry name" value="Tyr_kinase_ephrin_rcpt"/>
</dbReference>
<feature type="chain" id="PRO_5016013102" description="Ephrin type-A receptor 8" evidence="36">
    <location>
        <begin position="30"/>
        <end position="941"/>
    </location>
</feature>
<evidence type="ECO:0000256" key="18">
    <source>
        <dbReference type="ARBA" id="ARBA00022902"/>
    </source>
</evidence>
<dbReference type="PROSITE" id="PS00791">
    <property type="entry name" value="RECEPTOR_TYR_KIN_V_2"/>
    <property type="match status" value="1"/>
</dbReference>
<dbReference type="OrthoDB" id="4062651at2759"/>
<evidence type="ECO:0000259" key="37">
    <source>
        <dbReference type="PROSITE" id="PS50011"/>
    </source>
</evidence>
<dbReference type="InterPro" id="IPR001090">
    <property type="entry name" value="Ephrin_rcpt_lig-bd_dom"/>
</dbReference>
<dbReference type="RefSeq" id="XP_022370453.1">
    <property type="nucleotide sequence ID" value="XM_022514745.1"/>
</dbReference>
<dbReference type="CDD" id="cd09550">
    <property type="entry name" value="SAM_EPH-A8"/>
    <property type="match status" value="1"/>
</dbReference>
<keyword evidence="11" id="KW-0677">Repeat</keyword>
<dbReference type="InterPro" id="IPR036116">
    <property type="entry name" value="FN3_sf"/>
</dbReference>
<keyword evidence="15 32" id="KW-0067">ATP-binding</keyword>
<dbReference type="PROSITE" id="PS50853">
    <property type="entry name" value="FN3"/>
    <property type="match status" value="1"/>
</dbReference>
<keyword evidence="6" id="KW-1003">Cell membrane</keyword>
<keyword evidence="20" id="KW-0472">Membrane</keyword>
<dbReference type="SUPFAM" id="SSF47769">
    <property type="entry name" value="SAM/Pointed domain"/>
    <property type="match status" value="1"/>
</dbReference>
<feature type="binding site" evidence="32">
    <location>
        <begin position="577"/>
        <end position="585"/>
    </location>
    <ligand>
        <name>ATP</name>
        <dbReference type="ChEBI" id="CHEBI:30616"/>
    </ligand>
</feature>
<dbReference type="GO" id="GO:0031901">
    <property type="term" value="C:early endosome membrane"/>
    <property type="evidence" value="ECO:0007669"/>
    <property type="project" value="UniProtKB-SubCell"/>
</dbReference>
<keyword evidence="17" id="KW-0130">Cell adhesion</keyword>
<dbReference type="GO" id="GO:0005005">
    <property type="term" value="F:transmembrane-ephrin receptor activity"/>
    <property type="evidence" value="ECO:0007669"/>
    <property type="project" value="TreeGrafter"/>
</dbReference>
<organism evidence="41 42">
    <name type="scientific">Enhydra lutris kenyoni</name>
    <name type="common">northern sea otter</name>
    <dbReference type="NCBI Taxonomy" id="391180"/>
    <lineage>
        <taxon>Eukaryota</taxon>
        <taxon>Metazoa</taxon>
        <taxon>Chordata</taxon>
        <taxon>Craniata</taxon>
        <taxon>Vertebrata</taxon>
        <taxon>Euteleostomi</taxon>
        <taxon>Mammalia</taxon>
        <taxon>Eutheria</taxon>
        <taxon>Laurasiatheria</taxon>
        <taxon>Carnivora</taxon>
        <taxon>Caniformia</taxon>
        <taxon>Musteloidea</taxon>
        <taxon>Mustelidae</taxon>
        <taxon>Lutrinae</taxon>
        <taxon>Enhydra</taxon>
    </lineage>
</organism>
<evidence type="ECO:0000256" key="26">
    <source>
        <dbReference type="ARBA" id="ARBA00053803"/>
    </source>
</evidence>
<evidence type="ECO:0000256" key="11">
    <source>
        <dbReference type="ARBA" id="ARBA00022737"/>
    </source>
</evidence>
<evidence type="ECO:0000256" key="19">
    <source>
        <dbReference type="ARBA" id="ARBA00022989"/>
    </source>
</evidence>
<dbReference type="InterPro" id="IPR013761">
    <property type="entry name" value="SAM/pointed_sf"/>
</dbReference>
<keyword evidence="8" id="KW-0808">Transferase</keyword>
<evidence type="ECO:0000256" key="10">
    <source>
        <dbReference type="ARBA" id="ARBA00022729"/>
    </source>
</evidence>
<dbReference type="PIRSF" id="PIRSF000666">
    <property type="entry name" value="TyrPK_ephrin_receptor"/>
    <property type="match status" value="1"/>
</dbReference>
<dbReference type="FunFam" id="1.10.150.50:FF:000058">
    <property type="entry name" value="ephrin type-A receptor 8"/>
    <property type="match status" value="1"/>
</dbReference>
<dbReference type="Pfam" id="PF14575">
    <property type="entry name" value="EphA2_TM"/>
    <property type="match status" value="1"/>
</dbReference>